<dbReference type="InterPro" id="IPR005135">
    <property type="entry name" value="Endo/exonuclease/phosphatase"/>
</dbReference>
<dbReference type="GO" id="GO:0006281">
    <property type="term" value="P:DNA repair"/>
    <property type="evidence" value="ECO:0007669"/>
    <property type="project" value="InterPro"/>
</dbReference>
<feature type="binding site" evidence="6">
    <location>
        <position position="254"/>
    </location>
    <ligand>
        <name>Mg(2+)</name>
        <dbReference type="ChEBI" id="CHEBI:18420"/>
        <label>1</label>
    </ligand>
</feature>
<comment type="caution">
    <text evidence="9">The sequence shown here is derived from an EMBL/GenBank/DDBJ whole genome shotgun (WGS) entry which is preliminary data.</text>
</comment>
<dbReference type="InterPro" id="IPR037493">
    <property type="entry name" value="ExoIII-like"/>
</dbReference>
<proteinExistence type="inferred from homology"/>
<feature type="binding site" evidence="6">
    <location>
        <position position="253"/>
    </location>
    <ligand>
        <name>Mg(2+)</name>
        <dbReference type="ChEBI" id="CHEBI:18420"/>
        <label>1</label>
    </ligand>
</feature>
<dbReference type="CDD" id="cd09086">
    <property type="entry name" value="ExoIII-like_AP-endo"/>
    <property type="match status" value="1"/>
</dbReference>
<keyword evidence="3" id="KW-0378">Hydrolase</keyword>
<dbReference type="EMBL" id="PSQJ01000002">
    <property type="protein sequence ID" value="PTL86753.1"/>
    <property type="molecule type" value="Genomic_DNA"/>
</dbReference>
<feature type="domain" description="Endonuclease/exonuclease/phosphatase" evidence="8">
    <location>
        <begin position="7"/>
        <end position="254"/>
    </location>
</feature>
<dbReference type="Pfam" id="PF03372">
    <property type="entry name" value="Exo_endo_phos"/>
    <property type="match status" value="1"/>
</dbReference>
<dbReference type="Proteomes" id="UP000240811">
    <property type="component" value="Unassembled WGS sequence"/>
</dbReference>
<feature type="binding site" evidence="6">
    <location>
        <position position="37"/>
    </location>
    <ligand>
        <name>Mg(2+)</name>
        <dbReference type="ChEBI" id="CHEBI:18420"/>
        <label>1</label>
    </ligand>
</feature>
<evidence type="ECO:0000256" key="6">
    <source>
        <dbReference type="PIRSR" id="PIRSR604808-2"/>
    </source>
</evidence>
<dbReference type="SUPFAM" id="SSF56219">
    <property type="entry name" value="DNase I-like"/>
    <property type="match status" value="1"/>
</dbReference>
<evidence type="ECO:0000256" key="3">
    <source>
        <dbReference type="ARBA" id="ARBA00022801"/>
    </source>
</evidence>
<feature type="site" description="Important for catalytic activity" evidence="7">
    <location>
        <position position="224"/>
    </location>
</feature>
<evidence type="ECO:0000256" key="7">
    <source>
        <dbReference type="PIRSR" id="PIRSR604808-3"/>
    </source>
</evidence>
<reference evidence="10" key="1">
    <citation type="submission" date="2018-02" db="EMBL/GenBank/DDBJ databases">
        <title>Genome sequence of Candidatus Liberibacter europaeus.</title>
        <authorList>
            <person name="Frampton R.A."/>
            <person name="Thompson S.M."/>
            <person name="David C."/>
            <person name="Addison S.M."/>
            <person name="Smith G.R."/>
        </authorList>
    </citation>
    <scope>NUCLEOTIDE SEQUENCE [LARGE SCALE GENOMIC DNA]</scope>
</reference>
<name>A0A2T4VY98_9HYPH</name>
<feature type="binding site" evidence="6">
    <location>
        <position position="153"/>
    </location>
    <ligand>
        <name>Mg(2+)</name>
        <dbReference type="ChEBI" id="CHEBI:18420"/>
        <label>1</label>
    </ligand>
</feature>
<evidence type="ECO:0000256" key="5">
    <source>
        <dbReference type="PIRSR" id="PIRSR604808-1"/>
    </source>
</evidence>
<feature type="active site" description="Proton acceptor" evidence="5">
    <location>
        <position position="254"/>
    </location>
</feature>
<feature type="binding site" evidence="6">
    <location>
        <position position="10"/>
    </location>
    <ligand>
        <name>Mg(2+)</name>
        <dbReference type="ChEBI" id="CHEBI:18420"/>
        <label>1</label>
    </ligand>
</feature>
<dbReference type="GO" id="GO:0046872">
    <property type="term" value="F:metal ion binding"/>
    <property type="evidence" value="ECO:0007669"/>
    <property type="project" value="UniProtKB-KW"/>
</dbReference>
<sequence>MAQVKIATWNVNSIRARINNIVTWVEENNPDIICFQETKTEDKTFPIDTIQSLGYHVEMRGQKSYNGVAIVSKYQPEEVIKNFPGDDLDNQARFIEATFAINSQILRIANIYLPNGNPIGSPKYDYKISWIKRLLKFASQRLELEEPIILAGDYNIIPQPRDCYDSQLWQNDACFTLEVRQAFQKLQNIGFTDAIRATSDDNNIYSFWDYFSNSWKKNKGVRIDHLMLSPEAISFFQSSWIDKKPRGCEKPSDHSPVIVSLDIP</sequence>
<keyword evidence="6" id="KW-0464">Manganese</keyword>
<keyword evidence="4 6" id="KW-0460">Magnesium</keyword>
<feature type="active site" description="Proton donor/acceptor" evidence="5">
    <location>
        <position position="153"/>
    </location>
</feature>
<dbReference type="AlphaFoldDB" id="A0A2T4VY98"/>
<evidence type="ECO:0000259" key="8">
    <source>
        <dbReference type="Pfam" id="PF03372"/>
    </source>
</evidence>
<gene>
    <name evidence="9" type="primary">xth</name>
    <name evidence="9" type="ORF">C4617_02810</name>
</gene>
<evidence type="ECO:0000256" key="4">
    <source>
        <dbReference type="ARBA" id="ARBA00022842"/>
    </source>
</evidence>
<evidence type="ECO:0000256" key="1">
    <source>
        <dbReference type="ARBA" id="ARBA00007092"/>
    </source>
</evidence>
<dbReference type="PANTHER" id="PTHR43250">
    <property type="entry name" value="EXODEOXYRIBONUCLEASE III"/>
    <property type="match status" value="1"/>
</dbReference>
<accession>A0A2T4VY98</accession>
<evidence type="ECO:0000313" key="10">
    <source>
        <dbReference type="Proteomes" id="UP000240811"/>
    </source>
</evidence>
<feature type="site" description="Interaction with DNA substrate" evidence="7">
    <location>
        <position position="254"/>
    </location>
</feature>
<evidence type="ECO:0000313" key="9">
    <source>
        <dbReference type="EMBL" id="PTL86753.1"/>
    </source>
</evidence>
<dbReference type="InterPro" id="IPR004808">
    <property type="entry name" value="AP_endonuc_1"/>
</dbReference>
<protein>
    <submittedName>
        <fullName evidence="9">Exodeoxyribonuclease III</fullName>
    </submittedName>
</protein>
<feature type="active site" evidence="5">
    <location>
        <position position="112"/>
    </location>
</feature>
<dbReference type="GO" id="GO:0008311">
    <property type="term" value="F:double-stranded DNA 3'-5' DNA exonuclease activity"/>
    <property type="evidence" value="ECO:0007669"/>
    <property type="project" value="InterPro"/>
</dbReference>
<feature type="binding site" evidence="6">
    <location>
        <position position="155"/>
    </location>
    <ligand>
        <name>Mg(2+)</name>
        <dbReference type="ChEBI" id="CHEBI:18420"/>
        <label>1</label>
    </ligand>
</feature>
<organism evidence="9 10">
    <name type="scientific">Candidatus Liberibacter europaeus</name>
    <dbReference type="NCBI Taxonomy" id="744859"/>
    <lineage>
        <taxon>Bacteria</taxon>
        <taxon>Pseudomonadati</taxon>
        <taxon>Pseudomonadota</taxon>
        <taxon>Alphaproteobacteria</taxon>
        <taxon>Hyphomicrobiales</taxon>
        <taxon>Rhizobiaceae</taxon>
        <taxon>Liberibacter</taxon>
    </lineage>
</organism>
<evidence type="ECO:0000256" key="2">
    <source>
        <dbReference type="ARBA" id="ARBA00022723"/>
    </source>
</evidence>
<comment type="cofactor">
    <cofactor evidence="6">
        <name>Mg(2+)</name>
        <dbReference type="ChEBI" id="CHEBI:18420"/>
    </cofactor>
    <cofactor evidence="6">
        <name>Mn(2+)</name>
        <dbReference type="ChEBI" id="CHEBI:29035"/>
    </cofactor>
    <text evidence="6">Probably binds two magnesium or manganese ions per subunit.</text>
</comment>
<dbReference type="NCBIfam" id="TIGR00633">
    <property type="entry name" value="xth"/>
    <property type="match status" value="1"/>
</dbReference>
<feature type="site" description="Transition state stabilizer" evidence="7">
    <location>
        <position position="155"/>
    </location>
</feature>
<dbReference type="Gene3D" id="3.60.10.10">
    <property type="entry name" value="Endonuclease/exonuclease/phosphatase"/>
    <property type="match status" value="1"/>
</dbReference>
<comment type="similarity">
    <text evidence="1">Belongs to the DNA repair enzymes AP/ExoA family.</text>
</comment>
<dbReference type="InterPro" id="IPR036691">
    <property type="entry name" value="Endo/exonu/phosph_ase_sf"/>
</dbReference>
<dbReference type="PANTHER" id="PTHR43250:SF2">
    <property type="entry name" value="EXODEOXYRIBONUCLEASE III"/>
    <property type="match status" value="1"/>
</dbReference>
<dbReference type="PROSITE" id="PS51435">
    <property type="entry name" value="AP_NUCLEASE_F1_4"/>
    <property type="match status" value="1"/>
</dbReference>
<dbReference type="NCBIfam" id="TIGR00195">
    <property type="entry name" value="exoDNase_III"/>
    <property type="match status" value="1"/>
</dbReference>
<keyword evidence="2 6" id="KW-0479">Metal-binding</keyword>